<dbReference type="SUPFAM" id="SSF48452">
    <property type="entry name" value="TPR-like"/>
    <property type="match status" value="2"/>
</dbReference>
<accession>A0A0H3CYD2</accession>
<dbReference type="PRINTS" id="PR00364">
    <property type="entry name" value="DISEASERSIST"/>
</dbReference>
<dbReference type="AlphaFoldDB" id="A0A0H3CYD2"/>
<dbReference type="Proteomes" id="UP000000328">
    <property type="component" value="Chromosome"/>
</dbReference>
<dbReference type="Gene3D" id="1.25.40.10">
    <property type="entry name" value="Tetratricopeptide repeat domain"/>
    <property type="match status" value="2"/>
</dbReference>
<sequence>MEHSRQVVHRTILAVDIESYGALRRTTPHRLTVRRGLDQALRRAFDEAGVPWFDCRHESTGDGTFVLVPAQVPKSPFVEVLSMVLARELRRHNEAHQPEEQIRLRMALHAGEVAYDDQGVTGSAINRTFRLLEAPQLKAALAESPGVLALITSDWFFDEVVRSSTVVDAATFRPVRVAVKETIATGWISLPDHFCAPHPELGIPTPPRQPATVDAHGPVIGQCTLPRDLPVFTGRAKELDILAATVTAEAEKGTLGMAIHVIDGMPGTGKTTFAVHAAYQLAAHFPDGQIFLELHGHSPSQVPVTPADALASLLFLRGVSTLGIPADLDDRARLWREKLTGKKILLLLDDAVDGEQIQPLLPGGAGCLVLITSRHRFESIADAGRVSLQTLPAAEAAAMFDRFTSPEQHEPGAVAELMTLCGNLPLAISLTAGRLRSHPSWTLRQLADDLNHSQNRLKTLRADNRSVAAAFELSYRDLDPDQQRLFRRLSLHPGSHIDAAAAAALDGNDVDATRERLEVLYLNNLLDEPSPGRYRLHDLTQAYSQSLTDPKTDKGAFERLLDYYLETVRAASQFAASPSPRLDLGPRLPMPTRKFDTEGEAIAWLTAERPTIGACINAAAASNRVRRAAELAAALYPFLEQHGYWHDAYRLQRAVLTAAQEAGDLVVEAATRADLGRVLRLLGNYHDAAATLACARDLYLELGNRLGEADVLNEAGRVQQEVSNFIGATAYLDRAHQLYEELHNPLGVAATFAQLARVQYRSCDLEAARTNAERSLDLYRLLGNEPGEMSALLTVGCAQGMSGAYACAVAAFTQALSLSRKLGDRFAEARALNNLGRMHFDCGNYGTADSYYSRAQIIYSQLDYRARVAVTLTNLGRLHHAAGNHRLAFTYMTRAADLFGDDQGWHSENLNNLGSLALEWPDAGDPAELHGRALDLARAVGVRLQVGRALEGLGRSALKAADGARGIEYLRQALALYRELAVPEAAAVRATLDELANM</sequence>
<dbReference type="eggNOG" id="COG0457">
    <property type="taxonomic scope" value="Bacteria"/>
</dbReference>
<dbReference type="PANTHER" id="PTHR47691:SF3">
    <property type="entry name" value="HTH-TYPE TRANSCRIPTIONAL REGULATOR RV0890C-RELATED"/>
    <property type="match status" value="1"/>
</dbReference>
<name>A0A0H3CYD2_AMYMU</name>
<dbReference type="InterPro" id="IPR019734">
    <property type="entry name" value="TPR_rpt"/>
</dbReference>
<dbReference type="SUPFAM" id="SSF52540">
    <property type="entry name" value="P-loop containing nucleoside triphosphate hydrolases"/>
    <property type="match status" value="1"/>
</dbReference>
<gene>
    <name evidence="1" type="ordered locus">AMED_1281</name>
</gene>
<dbReference type="SUPFAM" id="SSF55073">
    <property type="entry name" value="Nucleotide cyclase"/>
    <property type="match status" value="1"/>
</dbReference>
<dbReference type="PANTHER" id="PTHR47691">
    <property type="entry name" value="REGULATOR-RELATED"/>
    <property type="match status" value="1"/>
</dbReference>
<protein>
    <submittedName>
        <fullName evidence="1">Predicted ATPase containing TPR repeat domain</fullName>
    </submittedName>
</protein>
<dbReference type="Pfam" id="PF13424">
    <property type="entry name" value="TPR_12"/>
    <property type="match status" value="2"/>
</dbReference>
<dbReference type="HOGENOM" id="CLU_004665_2_1_11"/>
<evidence type="ECO:0000313" key="1">
    <source>
        <dbReference type="EMBL" id="ADJ43095.1"/>
    </source>
</evidence>
<dbReference type="Gene3D" id="3.30.70.1230">
    <property type="entry name" value="Nucleotide cyclase"/>
    <property type="match status" value="1"/>
</dbReference>
<dbReference type="SMART" id="SM00028">
    <property type="entry name" value="TPR"/>
    <property type="match status" value="7"/>
</dbReference>
<dbReference type="EMBL" id="CP002000">
    <property type="protein sequence ID" value="ADJ43095.1"/>
    <property type="molecule type" value="Genomic_DNA"/>
</dbReference>
<dbReference type="OrthoDB" id="581105at2"/>
<reference evidence="1 2" key="1">
    <citation type="journal article" date="2010" name="Cell Res.">
        <title>Complete genome sequence of the rifamycin SV-producing Amycolatopsis mediterranei U32 revealed its genetic characteristics in phylogeny and metabolism.</title>
        <authorList>
            <person name="Zhao W."/>
            <person name="Zhong Y."/>
            <person name="Yuan H."/>
            <person name="Wang J."/>
            <person name="Zheng H."/>
            <person name="Wang Y."/>
            <person name="Cen X."/>
            <person name="Xu F."/>
            <person name="Bai J."/>
            <person name="Han X."/>
            <person name="Lu G."/>
            <person name="Zhu Y."/>
            <person name="Shao Z."/>
            <person name="Yan H."/>
            <person name="Li C."/>
            <person name="Peng N."/>
            <person name="Zhang Z."/>
            <person name="Zhang Y."/>
            <person name="Lin W."/>
            <person name="Fan Y."/>
            <person name="Qin Z."/>
            <person name="Hu Y."/>
            <person name="Zhu B."/>
            <person name="Wang S."/>
            <person name="Ding X."/>
            <person name="Zhao G.P."/>
        </authorList>
    </citation>
    <scope>NUCLEOTIDE SEQUENCE [LARGE SCALE GENOMIC DNA]</scope>
    <source>
        <strain evidence="2">U-32</strain>
    </source>
</reference>
<dbReference type="KEGG" id="amd:AMED_1281"/>
<dbReference type="PATRIC" id="fig|749927.5.peg.1317"/>
<dbReference type="InterPro" id="IPR011990">
    <property type="entry name" value="TPR-like_helical_dom_sf"/>
</dbReference>
<dbReference type="InterPro" id="IPR029787">
    <property type="entry name" value="Nucleotide_cyclase"/>
</dbReference>
<dbReference type="eggNOG" id="COG3903">
    <property type="taxonomic scope" value="Bacteria"/>
</dbReference>
<dbReference type="GO" id="GO:0043531">
    <property type="term" value="F:ADP binding"/>
    <property type="evidence" value="ECO:0007669"/>
    <property type="project" value="InterPro"/>
</dbReference>
<dbReference type="Gene3D" id="3.40.50.300">
    <property type="entry name" value="P-loop containing nucleotide triphosphate hydrolases"/>
    <property type="match status" value="1"/>
</dbReference>
<dbReference type="InterPro" id="IPR027417">
    <property type="entry name" value="P-loop_NTPase"/>
</dbReference>
<proteinExistence type="predicted"/>
<evidence type="ECO:0000313" key="2">
    <source>
        <dbReference type="Proteomes" id="UP000000328"/>
    </source>
</evidence>
<organism evidence="1 2">
    <name type="scientific">Amycolatopsis mediterranei (strain U-32)</name>
    <dbReference type="NCBI Taxonomy" id="749927"/>
    <lineage>
        <taxon>Bacteria</taxon>
        <taxon>Bacillati</taxon>
        <taxon>Actinomycetota</taxon>
        <taxon>Actinomycetes</taxon>
        <taxon>Pseudonocardiales</taxon>
        <taxon>Pseudonocardiaceae</taxon>
        <taxon>Amycolatopsis</taxon>
    </lineage>
</organism>